<dbReference type="InterPro" id="IPR035919">
    <property type="entry name" value="EAL_sf"/>
</dbReference>
<gene>
    <name evidence="4" type="ORF">H6G05_00675</name>
</gene>
<feature type="modified residue" description="4-aspartylphosphate" evidence="1">
    <location>
        <position position="56"/>
    </location>
</feature>
<name>A0ABR8C4S9_9CYAN</name>
<comment type="caution">
    <text evidence="4">The sequence shown here is derived from an EMBL/GenBank/DDBJ whole genome shotgun (WGS) entry which is preliminary data.</text>
</comment>
<dbReference type="CDD" id="cd01948">
    <property type="entry name" value="EAL"/>
    <property type="match status" value="1"/>
</dbReference>
<feature type="domain" description="EAL" evidence="3">
    <location>
        <begin position="157"/>
        <end position="413"/>
    </location>
</feature>
<dbReference type="SMART" id="SM00448">
    <property type="entry name" value="REC"/>
    <property type="match status" value="1"/>
</dbReference>
<dbReference type="Gene3D" id="3.40.50.2300">
    <property type="match status" value="1"/>
</dbReference>
<dbReference type="CDD" id="cd19920">
    <property type="entry name" value="REC_PA4781-like"/>
    <property type="match status" value="1"/>
</dbReference>
<dbReference type="Proteomes" id="UP000618445">
    <property type="component" value="Unassembled WGS sequence"/>
</dbReference>
<dbReference type="PANTHER" id="PTHR33121:SF70">
    <property type="entry name" value="SIGNALING PROTEIN YKOW"/>
    <property type="match status" value="1"/>
</dbReference>
<keyword evidence="5" id="KW-1185">Reference proteome</keyword>
<dbReference type="InterPro" id="IPR001633">
    <property type="entry name" value="EAL_dom"/>
</dbReference>
<proteinExistence type="predicted"/>
<evidence type="ECO:0000259" key="3">
    <source>
        <dbReference type="PROSITE" id="PS50883"/>
    </source>
</evidence>
<reference evidence="4 5" key="1">
    <citation type="journal article" date="2020" name="ISME J.">
        <title>Comparative genomics reveals insights into cyanobacterial evolution and habitat adaptation.</title>
        <authorList>
            <person name="Chen M.Y."/>
            <person name="Teng W.K."/>
            <person name="Zhao L."/>
            <person name="Hu C.X."/>
            <person name="Zhou Y.K."/>
            <person name="Han B.P."/>
            <person name="Song L.R."/>
            <person name="Shu W.S."/>
        </authorList>
    </citation>
    <scope>NUCLEOTIDE SEQUENCE [LARGE SCALE GENOMIC DNA]</scope>
    <source>
        <strain evidence="4 5">FACHB-1050</strain>
    </source>
</reference>
<dbReference type="Gene3D" id="3.20.20.450">
    <property type="entry name" value="EAL domain"/>
    <property type="match status" value="1"/>
</dbReference>
<dbReference type="SMART" id="SM00052">
    <property type="entry name" value="EAL"/>
    <property type="match status" value="1"/>
</dbReference>
<evidence type="ECO:0000313" key="4">
    <source>
        <dbReference type="EMBL" id="MBD2315360.1"/>
    </source>
</evidence>
<dbReference type="InterPro" id="IPR011006">
    <property type="entry name" value="CheY-like_superfamily"/>
</dbReference>
<protein>
    <submittedName>
        <fullName evidence="4">EAL domain-containing protein</fullName>
    </submittedName>
</protein>
<dbReference type="SUPFAM" id="SSF141868">
    <property type="entry name" value="EAL domain-like"/>
    <property type="match status" value="1"/>
</dbReference>
<evidence type="ECO:0000313" key="5">
    <source>
        <dbReference type="Proteomes" id="UP000618445"/>
    </source>
</evidence>
<evidence type="ECO:0000259" key="2">
    <source>
        <dbReference type="PROSITE" id="PS50110"/>
    </source>
</evidence>
<evidence type="ECO:0000256" key="1">
    <source>
        <dbReference type="PROSITE-ProRule" id="PRU00169"/>
    </source>
</evidence>
<sequence>MNKSNITILVVDDTRYNLQILSIMLANQGYSVLEATNGTDAIELANTRIPNLILLDIKMPKMDGYEVCSNLKNNPITQQIPIIFISAIENVEEKVEAFAIGGIDFINKPFHLIEVLARVETHLRVSSLQAQLLEQTKLLETQNISLQKEISTLTGFNWDLYSEVKESIDCHALRLFYQPIVNFKTDLITGFEALLRWQHPERGLLAPIHFIDLIEKTDLIYPVGRWVLSTACQQLQIWQQSLPNYTNLTMSVNVSTKQLSEFNLVEYIREILKKYQISPYCLKLEITESTVMGDRDRTLQILHQLKDLGIQFCIDDFGTGYSSLRRLTDFPIDILKIDRSFINNEEWIIVKAIGTLAFTLGKSVVVEGIETPVQLTMLKTLFNSSLDECYGQGYLFSEPLEPEPASNLLASNTTFRSTINN</sequence>
<keyword evidence="1" id="KW-0597">Phosphoprotein</keyword>
<dbReference type="PROSITE" id="PS50110">
    <property type="entry name" value="RESPONSE_REGULATORY"/>
    <property type="match status" value="1"/>
</dbReference>
<dbReference type="EMBL" id="JACJQY010000001">
    <property type="protein sequence ID" value="MBD2315360.1"/>
    <property type="molecule type" value="Genomic_DNA"/>
</dbReference>
<accession>A0ABR8C4S9</accession>
<dbReference type="PROSITE" id="PS50883">
    <property type="entry name" value="EAL"/>
    <property type="match status" value="1"/>
</dbReference>
<dbReference type="Pfam" id="PF00072">
    <property type="entry name" value="Response_reg"/>
    <property type="match status" value="1"/>
</dbReference>
<organism evidence="4 5">
    <name type="scientific">Phormidium tenue FACHB-1050</name>
    <dbReference type="NCBI Taxonomy" id="2692857"/>
    <lineage>
        <taxon>Bacteria</taxon>
        <taxon>Bacillati</taxon>
        <taxon>Cyanobacteriota</taxon>
        <taxon>Cyanophyceae</taxon>
        <taxon>Oscillatoriophycideae</taxon>
        <taxon>Oscillatoriales</taxon>
        <taxon>Oscillatoriaceae</taxon>
        <taxon>Phormidium</taxon>
    </lineage>
</organism>
<dbReference type="PANTHER" id="PTHR33121">
    <property type="entry name" value="CYCLIC DI-GMP PHOSPHODIESTERASE PDEF"/>
    <property type="match status" value="1"/>
</dbReference>
<dbReference type="RefSeq" id="WP_190575381.1">
    <property type="nucleotide sequence ID" value="NZ_CAWPQU010000001.1"/>
</dbReference>
<dbReference type="Pfam" id="PF00563">
    <property type="entry name" value="EAL"/>
    <property type="match status" value="1"/>
</dbReference>
<dbReference type="SUPFAM" id="SSF52172">
    <property type="entry name" value="CheY-like"/>
    <property type="match status" value="1"/>
</dbReference>
<dbReference type="InterPro" id="IPR001789">
    <property type="entry name" value="Sig_transdc_resp-reg_receiver"/>
</dbReference>
<dbReference type="InterPro" id="IPR050706">
    <property type="entry name" value="Cyclic-di-GMP_PDE-like"/>
</dbReference>
<feature type="domain" description="Response regulatory" evidence="2">
    <location>
        <begin position="7"/>
        <end position="123"/>
    </location>
</feature>